<dbReference type="InterPro" id="IPR052348">
    <property type="entry name" value="Metallopeptidase_M50B"/>
</dbReference>
<comment type="similarity">
    <text evidence="3">Belongs to the peptidase M50B family.</text>
</comment>
<evidence type="ECO:0000256" key="12">
    <source>
        <dbReference type="ARBA" id="ARBA00023136"/>
    </source>
</evidence>
<keyword evidence="8" id="KW-0378">Hydrolase</keyword>
<evidence type="ECO:0000256" key="11">
    <source>
        <dbReference type="ARBA" id="ARBA00023049"/>
    </source>
</evidence>
<keyword evidence="4" id="KW-1003">Cell membrane</keyword>
<evidence type="ECO:0000256" key="3">
    <source>
        <dbReference type="ARBA" id="ARBA00007931"/>
    </source>
</evidence>
<dbReference type="AlphaFoldDB" id="A0AAC9EU97"/>
<dbReference type="EMBL" id="CP012505">
    <property type="protein sequence ID" value="ALB01442.1"/>
    <property type="molecule type" value="Genomic_DNA"/>
</dbReference>
<evidence type="ECO:0000256" key="1">
    <source>
        <dbReference type="ARBA" id="ARBA00001947"/>
    </source>
</evidence>
<keyword evidence="11" id="KW-0482">Metalloprotease</keyword>
<name>A0AAC9EU97_9GAMM</name>
<evidence type="ECO:0000256" key="4">
    <source>
        <dbReference type="ARBA" id="ARBA00022475"/>
    </source>
</evidence>
<dbReference type="KEGG" id="fper:ACH24_01385"/>
<dbReference type="GO" id="GO:0005886">
    <property type="term" value="C:plasma membrane"/>
    <property type="evidence" value="ECO:0007669"/>
    <property type="project" value="UniProtKB-SubCell"/>
</dbReference>
<keyword evidence="5" id="KW-0645">Protease</keyword>
<dbReference type="CDD" id="cd06158">
    <property type="entry name" value="S2P-M50_like_1"/>
    <property type="match status" value="1"/>
</dbReference>
<dbReference type="InterPro" id="IPR044537">
    <property type="entry name" value="Rip2-like"/>
</dbReference>
<dbReference type="GO" id="GO:0006508">
    <property type="term" value="P:proteolysis"/>
    <property type="evidence" value="ECO:0007669"/>
    <property type="project" value="UniProtKB-KW"/>
</dbReference>
<keyword evidence="9" id="KW-0862">Zinc</keyword>
<keyword evidence="7" id="KW-0479">Metal-binding</keyword>
<evidence type="ECO:0000259" key="14">
    <source>
        <dbReference type="Pfam" id="PF02163"/>
    </source>
</evidence>
<feature type="transmembrane region" description="Helical" evidence="13">
    <location>
        <begin position="60"/>
        <end position="81"/>
    </location>
</feature>
<evidence type="ECO:0000256" key="5">
    <source>
        <dbReference type="ARBA" id="ARBA00022670"/>
    </source>
</evidence>
<dbReference type="RefSeq" id="WP_064460856.1">
    <property type="nucleotide sequence ID" value="NZ_CP012505.1"/>
</dbReference>
<comment type="cofactor">
    <cofactor evidence="1">
        <name>Zn(2+)</name>
        <dbReference type="ChEBI" id="CHEBI:29105"/>
    </cofactor>
</comment>
<evidence type="ECO:0000256" key="13">
    <source>
        <dbReference type="SAM" id="Phobius"/>
    </source>
</evidence>
<reference evidence="15 16" key="1">
    <citation type="journal article" date="2016" name="Int. J. Syst. Evol. Microbiol.">
        <title>Reclassification of Wolbachia persica as Francisella persica comb. nov. and emended description of the family Francisellaceae.</title>
        <authorList>
            <person name="Larson M.A."/>
            <person name="Nalbantoglu U."/>
            <person name="Sayood K."/>
            <person name="Zentz E.B."/>
            <person name="Cer R.Z."/>
            <person name="Iwen P.C."/>
            <person name="Francesconi S.C."/>
            <person name="Bishop-Lilly K.A."/>
            <person name="Mokashi V.P."/>
            <person name="Sjostedt A."/>
            <person name="Hinrichs S.H."/>
        </authorList>
    </citation>
    <scope>NUCLEOTIDE SEQUENCE [LARGE SCALE GENOMIC DNA]</scope>
    <source>
        <strain evidence="15 16">FSC845</strain>
    </source>
</reference>
<sequence>MDINHILMSALMAAIPLIFAITIHEAAHGFVAKIRGDDTAYKLNRVTLNPVSHIDPLGTILFPGLMLISSFLFGFPFIFGWAKPVPIDYSKLNNPRFDMSLVAIAGPLANLIMAFIWAIVAKYITLHPYIQGMAFYGIMINVVLMILNLLPIPPLDGSRIISSLLPVNLVYRYNSIEKYGFVIVLVLVIIPFNGSNLLFFIMQPFITVVINLIQFLIF</sequence>
<accession>A0AAC9EU97</accession>
<evidence type="ECO:0000256" key="6">
    <source>
        <dbReference type="ARBA" id="ARBA00022692"/>
    </source>
</evidence>
<evidence type="ECO:0000256" key="2">
    <source>
        <dbReference type="ARBA" id="ARBA00004651"/>
    </source>
</evidence>
<evidence type="ECO:0000256" key="7">
    <source>
        <dbReference type="ARBA" id="ARBA00022723"/>
    </source>
</evidence>
<comment type="subcellular location">
    <subcellularLocation>
        <location evidence="2">Cell membrane</location>
        <topology evidence="2">Multi-pass membrane protein</topology>
    </subcellularLocation>
</comment>
<dbReference type="Pfam" id="PF02163">
    <property type="entry name" value="Peptidase_M50"/>
    <property type="match status" value="1"/>
</dbReference>
<dbReference type="GO" id="GO:0046872">
    <property type="term" value="F:metal ion binding"/>
    <property type="evidence" value="ECO:0007669"/>
    <property type="project" value="UniProtKB-KW"/>
</dbReference>
<dbReference type="GO" id="GO:0008237">
    <property type="term" value="F:metallopeptidase activity"/>
    <property type="evidence" value="ECO:0007669"/>
    <property type="project" value="UniProtKB-KW"/>
</dbReference>
<keyword evidence="6 13" id="KW-0812">Transmembrane</keyword>
<evidence type="ECO:0000256" key="10">
    <source>
        <dbReference type="ARBA" id="ARBA00022989"/>
    </source>
</evidence>
<evidence type="ECO:0000313" key="15">
    <source>
        <dbReference type="EMBL" id="ALB01442.1"/>
    </source>
</evidence>
<gene>
    <name evidence="15" type="ORF">ACH24_01385</name>
</gene>
<keyword evidence="12 13" id="KW-0472">Membrane</keyword>
<dbReference type="InterPro" id="IPR008915">
    <property type="entry name" value="Peptidase_M50"/>
</dbReference>
<keyword evidence="10 13" id="KW-1133">Transmembrane helix</keyword>
<keyword evidence="16" id="KW-1185">Reference proteome</keyword>
<organism evidence="15 16">
    <name type="scientific">Francisella persica ATCC VR-331</name>
    <dbReference type="NCBI Taxonomy" id="1086726"/>
    <lineage>
        <taxon>Bacteria</taxon>
        <taxon>Pseudomonadati</taxon>
        <taxon>Pseudomonadota</taxon>
        <taxon>Gammaproteobacteria</taxon>
        <taxon>Thiotrichales</taxon>
        <taxon>Francisellaceae</taxon>
        <taxon>Francisella</taxon>
    </lineage>
</organism>
<dbReference type="Proteomes" id="UP000242800">
    <property type="component" value="Chromosome"/>
</dbReference>
<evidence type="ECO:0000256" key="8">
    <source>
        <dbReference type="ARBA" id="ARBA00022801"/>
    </source>
</evidence>
<evidence type="ECO:0000256" key="9">
    <source>
        <dbReference type="ARBA" id="ARBA00022833"/>
    </source>
</evidence>
<feature type="domain" description="Peptidase M50" evidence="14">
    <location>
        <begin position="133"/>
        <end position="189"/>
    </location>
</feature>
<feature type="transmembrane region" description="Helical" evidence="13">
    <location>
        <begin position="101"/>
        <end position="121"/>
    </location>
</feature>
<protein>
    <submittedName>
        <fullName evidence="15">Peptidase M50</fullName>
    </submittedName>
</protein>
<dbReference type="PANTHER" id="PTHR35864:SF1">
    <property type="entry name" value="ZINC METALLOPROTEASE YWHC-RELATED"/>
    <property type="match status" value="1"/>
</dbReference>
<feature type="transmembrane region" description="Helical" evidence="13">
    <location>
        <begin position="133"/>
        <end position="150"/>
    </location>
</feature>
<feature type="transmembrane region" description="Helical" evidence="13">
    <location>
        <begin position="170"/>
        <end position="190"/>
    </location>
</feature>
<evidence type="ECO:0000313" key="16">
    <source>
        <dbReference type="Proteomes" id="UP000242800"/>
    </source>
</evidence>
<feature type="transmembrane region" description="Helical" evidence="13">
    <location>
        <begin position="6"/>
        <end position="27"/>
    </location>
</feature>
<dbReference type="PANTHER" id="PTHR35864">
    <property type="entry name" value="ZINC METALLOPROTEASE MJ0611-RELATED"/>
    <property type="match status" value="1"/>
</dbReference>
<proteinExistence type="inferred from homology"/>